<keyword evidence="2" id="KW-1133">Transmembrane helix</keyword>
<evidence type="ECO:0000313" key="3">
    <source>
        <dbReference type="EMBL" id="KAA8497200.1"/>
    </source>
</evidence>
<protein>
    <submittedName>
        <fullName evidence="3">Uncharacterized protein</fullName>
    </submittedName>
</protein>
<evidence type="ECO:0000256" key="2">
    <source>
        <dbReference type="SAM" id="Phobius"/>
    </source>
</evidence>
<name>A0A5J4Z1P7_PORPP</name>
<comment type="caution">
    <text evidence="3">The sequence shown here is derived from an EMBL/GenBank/DDBJ whole genome shotgun (WGS) entry which is preliminary data.</text>
</comment>
<feature type="compositionally biased region" description="Polar residues" evidence="1">
    <location>
        <begin position="166"/>
        <end position="176"/>
    </location>
</feature>
<feature type="region of interest" description="Disordered" evidence="1">
    <location>
        <begin position="163"/>
        <end position="194"/>
    </location>
</feature>
<dbReference type="Proteomes" id="UP000324585">
    <property type="component" value="Unassembled WGS sequence"/>
</dbReference>
<keyword evidence="2" id="KW-0812">Transmembrane</keyword>
<proteinExistence type="predicted"/>
<feature type="transmembrane region" description="Helical" evidence="2">
    <location>
        <begin position="222"/>
        <end position="242"/>
    </location>
</feature>
<reference evidence="4" key="1">
    <citation type="journal article" date="2019" name="Nat. Commun.">
        <title>Expansion of phycobilisome linker gene families in mesophilic red algae.</title>
        <authorList>
            <person name="Lee J."/>
            <person name="Kim D."/>
            <person name="Bhattacharya D."/>
            <person name="Yoon H.S."/>
        </authorList>
    </citation>
    <scope>NUCLEOTIDE SEQUENCE [LARGE SCALE GENOMIC DNA]</scope>
    <source>
        <strain evidence="4">CCMP 1328</strain>
    </source>
</reference>
<evidence type="ECO:0000256" key="1">
    <source>
        <dbReference type="SAM" id="MobiDB-lite"/>
    </source>
</evidence>
<accession>A0A5J4Z1P7</accession>
<dbReference type="EMBL" id="VRMN01000002">
    <property type="protein sequence ID" value="KAA8497200.1"/>
    <property type="molecule type" value="Genomic_DNA"/>
</dbReference>
<dbReference type="AlphaFoldDB" id="A0A5J4Z1P7"/>
<evidence type="ECO:0000313" key="4">
    <source>
        <dbReference type="Proteomes" id="UP000324585"/>
    </source>
</evidence>
<organism evidence="3 4">
    <name type="scientific">Porphyridium purpureum</name>
    <name type="common">Red alga</name>
    <name type="synonym">Porphyridium cruentum</name>
    <dbReference type="NCBI Taxonomy" id="35688"/>
    <lineage>
        <taxon>Eukaryota</taxon>
        <taxon>Rhodophyta</taxon>
        <taxon>Bangiophyceae</taxon>
        <taxon>Porphyridiales</taxon>
        <taxon>Porphyridiaceae</taxon>
        <taxon>Porphyridium</taxon>
    </lineage>
</organism>
<keyword evidence="4" id="KW-1185">Reference proteome</keyword>
<gene>
    <name evidence="3" type="ORF">FVE85_0929</name>
</gene>
<keyword evidence="2" id="KW-0472">Membrane</keyword>
<sequence length="271" mass="29178">MMLGKPKSFARPRASIAWAGTIVFVCVCGFLVTLVRSAPLPENGAESPSGGITWRNAASRIAALLGIKTIHGYGSEEFGPLVAPMAALPRSAAHASFYAKDLSVIGGVADMYTRRAVETAPRKHLLDDDPPRKTREMTVQRKWQPIDFDGVIAAAPRRRLLAEPITNGSNETGSRSQPRREIETGSVMSPARSLAGWAERPQSMQIQSAPPRSEATLLVNPWLILMSCLVLGNTGGVVLQALSLRAQIRRDSEILKSADICSFPTSSVGYA</sequence>